<dbReference type="Gene3D" id="3.40.50.150">
    <property type="entry name" value="Vaccinia Virus protein VP39"/>
    <property type="match status" value="1"/>
</dbReference>
<dbReference type="EMBL" id="JACHGT010000001">
    <property type="protein sequence ID" value="MBB6032227.1"/>
    <property type="molecule type" value="Genomic_DNA"/>
</dbReference>
<dbReference type="InterPro" id="IPR052356">
    <property type="entry name" value="Thiol_S-MT"/>
</dbReference>
<comment type="caution">
    <text evidence="2">The sequence shown here is derived from an EMBL/GenBank/DDBJ whole genome shotgun (WGS) entry which is preliminary data.</text>
</comment>
<proteinExistence type="predicted"/>
<dbReference type="GO" id="GO:0008757">
    <property type="term" value="F:S-adenosylmethionine-dependent methyltransferase activity"/>
    <property type="evidence" value="ECO:0007669"/>
    <property type="project" value="InterPro"/>
</dbReference>
<keyword evidence="2" id="KW-0489">Methyltransferase</keyword>
<gene>
    <name evidence="2" type="ORF">HNR73_000069</name>
</gene>
<sequence length="185" mass="20351">MYETLKTDLIASLSGTVLEIGAGTGRNFPHLSPGAEWIGLEPDRRLHAKLQASASRHARPNPRILPARAESIPLADESVDAVVSTVVLCSVDDQSTALAEVSRVLRPGGRLVFFEHVAAPRGTWTRRLQRAWAPFSRRFDRGCDPVRDTASAIERAEFAFVEFRRFAMPTGLGPTVPFIAGYARR</sequence>
<keyword evidence="3" id="KW-1185">Reference proteome</keyword>
<evidence type="ECO:0000259" key="1">
    <source>
        <dbReference type="Pfam" id="PF08241"/>
    </source>
</evidence>
<dbReference type="SUPFAM" id="SSF53335">
    <property type="entry name" value="S-adenosyl-L-methionine-dependent methyltransferases"/>
    <property type="match status" value="1"/>
</dbReference>
<dbReference type="CDD" id="cd02440">
    <property type="entry name" value="AdoMet_MTases"/>
    <property type="match status" value="1"/>
</dbReference>
<reference evidence="2 3" key="1">
    <citation type="submission" date="2020-08" db="EMBL/GenBank/DDBJ databases">
        <title>Genomic Encyclopedia of Type Strains, Phase IV (KMG-IV): sequencing the most valuable type-strain genomes for metagenomic binning, comparative biology and taxonomic classification.</title>
        <authorList>
            <person name="Goeker M."/>
        </authorList>
    </citation>
    <scope>NUCLEOTIDE SEQUENCE [LARGE SCALE GENOMIC DNA]</scope>
    <source>
        <strain evidence="2 3">YIM 65646</strain>
    </source>
</reference>
<dbReference type="Pfam" id="PF08241">
    <property type="entry name" value="Methyltransf_11"/>
    <property type="match status" value="1"/>
</dbReference>
<dbReference type="InterPro" id="IPR013216">
    <property type="entry name" value="Methyltransf_11"/>
</dbReference>
<dbReference type="RefSeq" id="WP_184785156.1">
    <property type="nucleotide sequence ID" value="NZ_BONT01000062.1"/>
</dbReference>
<dbReference type="AlphaFoldDB" id="A0A841FGL0"/>
<feature type="domain" description="Methyltransferase type 11" evidence="1">
    <location>
        <begin position="18"/>
        <end position="113"/>
    </location>
</feature>
<name>A0A841FGL0_9ACTN</name>
<dbReference type="PANTHER" id="PTHR45036">
    <property type="entry name" value="METHYLTRANSFERASE LIKE 7B"/>
    <property type="match status" value="1"/>
</dbReference>
<evidence type="ECO:0000313" key="3">
    <source>
        <dbReference type="Proteomes" id="UP000548476"/>
    </source>
</evidence>
<dbReference type="InterPro" id="IPR029063">
    <property type="entry name" value="SAM-dependent_MTases_sf"/>
</dbReference>
<evidence type="ECO:0000313" key="2">
    <source>
        <dbReference type="EMBL" id="MBB6032227.1"/>
    </source>
</evidence>
<dbReference type="GO" id="GO:0032259">
    <property type="term" value="P:methylation"/>
    <property type="evidence" value="ECO:0007669"/>
    <property type="project" value="UniProtKB-KW"/>
</dbReference>
<protein>
    <submittedName>
        <fullName evidence="2">SAM-dependent methyltransferase</fullName>
    </submittedName>
</protein>
<organism evidence="2 3">
    <name type="scientific">Phytomonospora endophytica</name>
    <dbReference type="NCBI Taxonomy" id="714109"/>
    <lineage>
        <taxon>Bacteria</taxon>
        <taxon>Bacillati</taxon>
        <taxon>Actinomycetota</taxon>
        <taxon>Actinomycetes</taxon>
        <taxon>Micromonosporales</taxon>
        <taxon>Micromonosporaceae</taxon>
        <taxon>Phytomonospora</taxon>
    </lineage>
</organism>
<dbReference type="Proteomes" id="UP000548476">
    <property type="component" value="Unassembled WGS sequence"/>
</dbReference>
<keyword evidence="2" id="KW-0808">Transferase</keyword>
<dbReference type="PANTHER" id="PTHR45036:SF1">
    <property type="entry name" value="METHYLTRANSFERASE LIKE 7A"/>
    <property type="match status" value="1"/>
</dbReference>
<accession>A0A841FGL0</accession>